<feature type="compositionally biased region" description="Basic and acidic residues" evidence="1">
    <location>
        <begin position="679"/>
        <end position="691"/>
    </location>
</feature>
<feature type="compositionally biased region" description="Basic and acidic residues" evidence="1">
    <location>
        <begin position="761"/>
        <end position="774"/>
    </location>
</feature>
<dbReference type="AlphaFoldDB" id="W9C9V6"/>
<comment type="caution">
    <text evidence="2">The sequence shown here is derived from an EMBL/GenBank/DDBJ whole genome shotgun (WGS) entry which is preliminary data.</text>
</comment>
<proteinExistence type="predicted"/>
<feature type="region of interest" description="Disordered" evidence="1">
    <location>
        <begin position="1"/>
        <end position="20"/>
    </location>
</feature>
<sequence length="834" mass="94597">MPQIKNVSPPKKTTLPRSISNSGIPAALRIHTPSDGLYKIISWDLGTGYTSIHTADIEVKSEEFINSKSIVPKHFHRYPQNPNHRPEHTTEVPTVCAHIPGEIDESKAQHRYEVDYIDGETGAVVIDTMKEALYFRSEAMQQNKALKDFALEIPYLVSRYKDTQLAAHPEIWMLADYILWLAQLVRLAVIEEGFQGNLIWICTIPSNWNKHNIKLYTLALDASPLLAGKYILQSEIESAIAGLVHQPLKQLTMKDSSVFFGLDVGKGTSDFSAFRQIRSDPVQVEEIMPPAALFAGSSTVLRLWELHIHELCSEETKEDPHRFKSELKACKKAFTERMHGYTGLSGEETDKIYYICGQDIKITTNQMKSWFDEWMRLTREFLIKQFEKYCTQLNRPPPLKFFLMGGSSNAIVLQKCIRDLLRTPSFRNTELVLLGDFNSATLVAYGATIRAVTSVMSVRKSHYWLGFARKELYNRKKHTDVLDADIVNEDILDENGKMKMKKQVKTIQWWDQPGESCTIDGSIDQMPFIKMLEYFDEEGPAIGQPTDYTVPISVLICSSLGESEVMDNDRDDIANGGAGKRGWSYQSIRPKIEELDFEIDFSPSIPNPLLIASDLVSVGGVYEVNWTIFADYSDDLQMNSRRAHRILFTDLVGVIQQSYDVGNDETGKYVRQNSQDEEAIPKRLERNKTDNDGSGVVQLNATNETKDKRQKTKRPSSQAINSNNELSARLQEVKDTTMKDTPASASLESEDQPSRFQSLEEQPKESQSTEKPDLDGSTEEESISINPEVLLKSISDSNTTIPKPVLEDHADEDEYNDAMTEYIDQLRREELTRL</sequence>
<dbReference type="STRING" id="1432307.W9C9V6"/>
<dbReference type="SUPFAM" id="SSF53067">
    <property type="entry name" value="Actin-like ATPase domain"/>
    <property type="match status" value="1"/>
</dbReference>
<dbReference type="CDD" id="cd10170">
    <property type="entry name" value="ASKHA_NBD_HSP70"/>
    <property type="match status" value="1"/>
</dbReference>
<dbReference type="InterPro" id="IPR043129">
    <property type="entry name" value="ATPase_NBD"/>
</dbReference>
<feature type="compositionally biased region" description="Polar residues" evidence="1">
    <location>
        <begin position="715"/>
        <end position="726"/>
    </location>
</feature>
<evidence type="ECO:0000256" key="1">
    <source>
        <dbReference type="SAM" id="MobiDB-lite"/>
    </source>
</evidence>
<keyword evidence="3" id="KW-1185">Reference proteome</keyword>
<dbReference type="OrthoDB" id="3484712at2759"/>
<feature type="region of interest" description="Disordered" evidence="1">
    <location>
        <begin position="673"/>
        <end position="816"/>
    </location>
</feature>
<evidence type="ECO:0000313" key="3">
    <source>
        <dbReference type="Proteomes" id="UP000019487"/>
    </source>
</evidence>
<dbReference type="Proteomes" id="UP000019487">
    <property type="component" value="Unassembled WGS sequence"/>
</dbReference>
<reference evidence="2 3" key="1">
    <citation type="journal article" date="2014" name="Genome Announc.">
        <title>Draft genome sequence of Sclerotinia borealis, a psychrophilic plant pathogenic fungus.</title>
        <authorList>
            <person name="Mardanov A.V."/>
            <person name="Beletsky A.V."/>
            <person name="Kadnikov V.V."/>
            <person name="Ignatov A.N."/>
            <person name="Ravin N.V."/>
        </authorList>
    </citation>
    <scope>NUCLEOTIDE SEQUENCE [LARGE SCALE GENOMIC DNA]</scope>
    <source>
        <strain evidence="3">F-4157</strain>
    </source>
</reference>
<protein>
    <submittedName>
        <fullName evidence="2">Uncharacterized protein</fullName>
    </submittedName>
</protein>
<gene>
    <name evidence="2" type="ORF">SBOR_6975</name>
</gene>
<evidence type="ECO:0000313" key="2">
    <source>
        <dbReference type="EMBL" id="ESZ92641.1"/>
    </source>
</evidence>
<accession>W9C9V6</accession>
<dbReference type="HOGENOM" id="CLU_340440_0_0_1"/>
<dbReference type="EMBL" id="AYSA01000370">
    <property type="protein sequence ID" value="ESZ92641.1"/>
    <property type="molecule type" value="Genomic_DNA"/>
</dbReference>
<organism evidence="2 3">
    <name type="scientific">Sclerotinia borealis (strain F-4128)</name>
    <dbReference type="NCBI Taxonomy" id="1432307"/>
    <lineage>
        <taxon>Eukaryota</taxon>
        <taxon>Fungi</taxon>
        <taxon>Dikarya</taxon>
        <taxon>Ascomycota</taxon>
        <taxon>Pezizomycotina</taxon>
        <taxon>Leotiomycetes</taxon>
        <taxon>Helotiales</taxon>
        <taxon>Sclerotiniaceae</taxon>
        <taxon>Sclerotinia</taxon>
    </lineage>
</organism>
<name>W9C9V6_SCLBF</name>